<evidence type="ECO:0000313" key="4">
    <source>
        <dbReference type="EMBL" id="QPC85023.1"/>
    </source>
</evidence>
<proteinExistence type="predicted"/>
<keyword evidence="1 2" id="KW-0597">Phosphoprotein</keyword>
<evidence type="ECO:0000256" key="1">
    <source>
        <dbReference type="ARBA" id="ARBA00022553"/>
    </source>
</evidence>
<dbReference type="InterPro" id="IPR050595">
    <property type="entry name" value="Bact_response_regulator"/>
</dbReference>
<dbReference type="AlphaFoldDB" id="A0A7S8EDK6"/>
<organism evidence="4 5">
    <name type="scientific">Phototrophicus methaneseepsis</name>
    <dbReference type="NCBI Taxonomy" id="2710758"/>
    <lineage>
        <taxon>Bacteria</taxon>
        <taxon>Bacillati</taxon>
        <taxon>Chloroflexota</taxon>
        <taxon>Candidatus Thermofontia</taxon>
        <taxon>Phototrophicales</taxon>
        <taxon>Phototrophicaceae</taxon>
        <taxon>Phototrophicus</taxon>
    </lineage>
</organism>
<dbReference type="SMART" id="SM00448">
    <property type="entry name" value="REC"/>
    <property type="match status" value="1"/>
</dbReference>
<evidence type="ECO:0000259" key="3">
    <source>
        <dbReference type="PROSITE" id="PS50110"/>
    </source>
</evidence>
<name>A0A7S8EDK6_9CHLR</name>
<sequence>MTSTLLGKIMIVDDDAMNREVMEAFLTFEHFDVVAVKDGWLALEKIEQEKPNLVMLDLRMPDMDGIELCRQIKSQYAIPVFIITGMDTLKERSESKAAGADEFISRPFEVETLIHRIKAYLLY</sequence>
<dbReference type="EMBL" id="CP062983">
    <property type="protein sequence ID" value="QPC85023.1"/>
    <property type="molecule type" value="Genomic_DNA"/>
</dbReference>
<dbReference type="KEGG" id="pmet:G4Y79_11840"/>
<feature type="modified residue" description="4-aspartylphosphate" evidence="2">
    <location>
        <position position="57"/>
    </location>
</feature>
<dbReference type="GO" id="GO:0000160">
    <property type="term" value="P:phosphorelay signal transduction system"/>
    <property type="evidence" value="ECO:0007669"/>
    <property type="project" value="InterPro"/>
</dbReference>
<dbReference type="Proteomes" id="UP000594468">
    <property type="component" value="Chromosome"/>
</dbReference>
<dbReference type="Gene3D" id="3.40.50.2300">
    <property type="match status" value="1"/>
</dbReference>
<dbReference type="Pfam" id="PF00072">
    <property type="entry name" value="Response_reg"/>
    <property type="match status" value="1"/>
</dbReference>
<protein>
    <submittedName>
        <fullName evidence="4">Response regulator</fullName>
    </submittedName>
</protein>
<dbReference type="SUPFAM" id="SSF52172">
    <property type="entry name" value="CheY-like"/>
    <property type="match status" value="1"/>
</dbReference>
<dbReference type="PROSITE" id="PS50110">
    <property type="entry name" value="RESPONSE_REGULATORY"/>
    <property type="match status" value="1"/>
</dbReference>
<evidence type="ECO:0000256" key="2">
    <source>
        <dbReference type="PROSITE-ProRule" id="PRU00169"/>
    </source>
</evidence>
<accession>A0A7S8EDK6</accession>
<dbReference type="InterPro" id="IPR001789">
    <property type="entry name" value="Sig_transdc_resp-reg_receiver"/>
</dbReference>
<gene>
    <name evidence="4" type="ORF">G4Y79_11840</name>
</gene>
<dbReference type="InterPro" id="IPR011006">
    <property type="entry name" value="CheY-like_superfamily"/>
</dbReference>
<dbReference type="PANTHER" id="PTHR44591:SF3">
    <property type="entry name" value="RESPONSE REGULATORY DOMAIN-CONTAINING PROTEIN"/>
    <property type="match status" value="1"/>
</dbReference>
<keyword evidence="5" id="KW-1185">Reference proteome</keyword>
<reference evidence="4 5" key="1">
    <citation type="submission" date="2020-02" db="EMBL/GenBank/DDBJ databases">
        <authorList>
            <person name="Zheng R.K."/>
            <person name="Sun C.M."/>
        </authorList>
    </citation>
    <scope>NUCLEOTIDE SEQUENCE [LARGE SCALE GENOMIC DNA]</scope>
    <source>
        <strain evidence="5">rifampicinis</strain>
    </source>
</reference>
<evidence type="ECO:0000313" key="5">
    <source>
        <dbReference type="Proteomes" id="UP000594468"/>
    </source>
</evidence>
<dbReference type="RefSeq" id="WP_195173086.1">
    <property type="nucleotide sequence ID" value="NZ_CP062983.1"/>
</dbReference>
<dbReference type="PANTHER" id="PTHR44591">
    <property type="entry name" value="STRESS RESPONSE REGULATOR PROTEIN 1"/>
    <property type="match status" value="1"/>
</dbReference>
<feature type="domain" description="Response regulatory" evidence="3">
    <location>
        <begin position="8"/>
        <end position="121"/>
    </location>
</feature>